<dbReference type="Gene3D" id="2.60.40.1180">
    <property type="entry name" value="Golgi alpha-mannosidase II"/>
    <property type="match status" value="2"/>
</dbReference>
<organism evidence="8 9">
    <name type="scientific">Helobdella robusta</name>
    <name type="common">Californian leech</name>
    <dbReference type="NCBI Taxonomy" id="6412"/>
    <lineage>
        <taxon>Eukaryota</taxon>
        <taxon>Metazoa</taxon>
        <taxon>Spiralia</taxon>
        <taxon>Lophotrochozoa</taxon>
        <taxon>Annelida</taxon>
        <taxon>Clitellata</taxon>
        <taxon>Hirudinea</taxon>
        <taxon>Rhynchobdellida</taxon>
        <taxon>Glossiphoniidae</taxon>
        <taxon>Helobdella</taxon>
    </lineage>
</organism>
<reference evidence="9" key="1">
    <citation type="submission" date="2012-12" db="EMBL/GenBank/DDBJ databases">
        <authorList>
            <person name="Hellsten U."/>
            <person name="Grimwood J."/>
            <person name="Chapman J.A."/>
            <person name="Shapiro H."/>
            <person name="Aerts A."/>
            <person name="Otillar R.P."/>
            <person name="Terry A.Y."/>
            <person name="Boore J.L."/>
            <person name="Simakov O."/>
            <person name="Marletaz F."/>
            <person name="Cho S.-J."/>
            <person name="Edsinger-Gonzales E."/>
            <person name="Havlak P."/>
            <person name="Kuo D.-H."/>
            <person name="Larsson T."/>
            <person name="Lv J."/>
            <person name="Arendt D."/>
            <person name="Savage R."/>
            <person name="Osoegawa K."/>
            <person name="de Jong P."/>
            <person name="Lindberg D.R."/>
            <person name="Seaver E.C."/>
            <person name="Weisblat D.A."/>
            <person name="Putnam N.H."/>
            <person name="Grigoriev I.V."/>
            <person name="Rokhsar D.S."/>
        </authorList>
    </citation>
    <scope>NUCLEOTIDE SEQUENCE</scope>
</reference>
<dbReference type="CDD" id="cd14752">
    <property type="entry name" value="GH31_N"/>
    <property type="match status" value="1"/>
</dbReference>
<dbReference type="InterPro" id="IPR017853">
    <property type="entry name" value="GH"/>
</dbReference>
<dbReference type="STRING" id="6412.T1EGN4"/>
<dbReference type="InterPro" id="IPR011013">
    <property type="entry name" value="Gal_mutarotase_sf_dom"/>
</dbReference>
<dbReference type="GO" id="GO:0030246">
    <property type="term" value="F:carbohydrate binding"/>
    <property type="evidence" value="ECO:0007669"/>
    <property type="project" value="InterPro"/>
</dbReference>
<dbReference type="SUPFAM" id="SSF74650">
    <property type="entry name" value="Galactose mutarotase-like"/>
    <property type="match status" value="1"/>
</dbReference>
<dbReference type="GO" id="GO:0005975">
    <property type="term" value="P:carbohydrate metabolic process"/>
    <property type="evidence" value="ECO:0007669"/>
    <property type="project" value="InterPro"/>
</dbReference>
<dbReference type="Pfam" id="PF01055">
    <property type="entry name" value="Glyco_hydro_31_2nd"/>
    <property type="match status" value="1"/>
</dbReference>
<dbReference type="InParanoid" id="T1EGN4"/>
<feature type="domain" description="Glycosyl hydrolase family 31 C-terminal" evidence="6">
    <location>
        <begin position="594"/>
        <end position="683"/>
    </location>
</feature>
<dbReference type="CDD" id="cd06602">
    <property type="entry name" value="GH31_MGAM_SI_GAA"/>
    <property type="match status" value="1"/>
</dbReference>
<dbReference type="Pfam" id="PF21365">
    <property type="entry name" value="Glyco_hydro_31_3rd"/>
    <property type="match status" value="1"/>
</dbReference>
<keyword evidence="2 4" id="KW-0378">Hydrolase</keyword>
<dbReference type="GO" id="GO:0004558">
    <property type="term" value="F:alpha-1,4-glucosidase activity"/>
    <property type="evidence" value="ECO:0000318"/>
    <property type="project" value="GO_Central"/>
</dbReference>
<dbReference type="HOGENOM" id="CLU_000631_11_2_1"/>
<dbReference type="PANTHER" id="PTHR22762:SF131">
    <property type="entry name" value="GLYCOSIDE HYDROLASE FAMILY 31 N-TERMINAL DOMAIN-CONTAINING PROTEIN"/>
    <property type="match status" value="1"/>
</dbReference>
<proteinExistence type="inferred from homology"/>
<dbReference type="CTD" id="20195734"/>
<dbReference type="KEGG" id="hro:HELRODRAFT_119637"/>
<comment type="similarity">
    <text evidence="1 4">Belongs to the glycosyl hydrolase 31 family.</text>
</comment>
<dbReference type="OrthoDB" id="5839090at2759"/>
<sequence>FFSTNFSSYKLENLRNVSSGYEGFLIRQGNSPWPDNIEMLKFNVWFHSRTIVHFKMIDPVIKRYEVPIEIPAPPSDAPGYRDYQVFFNYEPFGIRITRYGSRETLFNSIISSAPLIYADQFLQISTLLQSKYLFGLGEGSPYASGGRRYTYWARDQTSINNSTLKGEHPFYINVDEYSKNAHGVLFLNSNAMDVNVYPTPAATFRSIGGVLDFYIFTGPSLEDVVQQYIQLIGIPTMPPFWALGFHLSNSNYKDIQNLRRTIKRNRDIGIPYDVQWSDVDYMERWKIWTYDKYLYKDLPQLVAELHENFMKYIITLHPGVSNRLSDKYPPYDRGIQQGVFIRNFIHGTLEGSLKPGPVVYPDFAHPNAAGWWLKEAEDFRQVVQFDGLCLDMNEPSNSVDGSTTGCTNNKLDRPPYVPDTAGNGKLEYKTLCSSALQFHSHHYNLHNLYGLHMTMASRKAQDQTTGKRTLSISRSTYPSHGKYGQQWSAGWKSSWEDMRYSITSLLNSQMFGIPFVGVDVCGFNGDSSEELCTRWTQLGAFYPFMRNHNNGNNKASNPGAWHPSIQRLMKEAIELRYSLLPFMYTQFYLNHVDGRPVIRPLSFVFPDDSMTYDNKEQFLWGTSLLVSPILQPASSNQDSKGYFPDGLWYDLFTHAKKESHGEFYKLNSSLCAINLHVRGGSVLTRQKPAVTTAKSRKNPINLLVALNEDQTASGELFCDDGETL</sequence>
<dbReference type="Gene3D" id="3.20.20.80">
    <property type="entry name" value="Glycosidases"/>
    <property type="match status" value="1"/>
</dbReference>
<evidence type="ECO:0000313" key="7">
    <source>
        <dbReference type="EMBL" id="ESO09715.1"/>
    </source>
</evidence>
<dbReference type="SUPFAM" id="SSF51445">
    <property type="entry name" value="(Trans)glycosidases"/>
    <property type="match status" value="1"/>
</dbReference>
<dbReference type="EMBL" id="AMQM01009082">
    <property type="status" value="NOT_ANNOTATED_CDS"/>
    <property type="molecule type" value="Genomic_DNA"/>
</dbReference>
<name>T1EGN4_HELRO</name>
<dbReference type="InterPro" id="IPR048395">
    <property type="entry name" value="Glyco_hydro_31_C"/>
</dbReference>
<evidence type="ECO:0000259" key="6">
    <source>
        <dbReference type="Pfam" id="PF21365"/>
    </source>
</evidence>
<evidence type="ECO:0000256" key="3">
    <source>
        <dbReference type="ARBA" id="ARBA00023295"/>
    </source>
</evidence>
<evidence type="ECO:0000313" key="8">
    <source>
        <dbReference type="EnsemblMetazoa" id="HelroP119637"/>
    </source>
</evidence>
<accession>T1EGN4</accession>
<dbReference type="SUPFAM" id="SSF51011">
    <property type="entry name" value="Glycosyl hydrolase domain"/>
    <property type="match status" value="1"/>
</dbReference>
<reference evidence="8" key="3">
    <citation type="submission" date="2015-06" db="UniProtKB">
        <authorList>
            <consortium name="EnsemblMetazoa"/>
        </authorList>
    </citation>
    <scope>IDENTIFICATION</scope>
</reference>
<dbReference type="GeneID" id="20195734"/>
<keyword evidence="3 4" id="KW-0326">Glycosidase</keyword>
<reference evidence="7 9" key="2">
    <citation type="journal article" date="2013" name="Nature">
        <title>Insights into bilaterian evolution from three spiralian genomes.</title>
        <authorList>
            <person name="Simakov O."/>
            <person name="Marletaz F."/>
            <person name="Cho S.J."/>
            <person name="Edsinger-Gonzales E."/>
            <person name="Havlak P."/>
            <person name="Hellsten U."/>
            <person name="Kuo D.H."/>
            <person name="Larsson T."/>
            <person name="Lv J."/>
            <person name="Arendt D."/>
            <person name="Savage R."/>
            <person name="Osoegawa K."/>
            <person name="de Jong P."/>
            <person name="Grimwood J."/>
            <person name="Chapman J.A."/>
            <person name="Shapiro H."/>
            <person name="Aerts A."/>
            <person name="Otillar R.P."/>
            <person name="Terry A.Y."/>
            <person name="Boore J.L."/>
            <person name="Grigoriev I.V."/>
            <person name="Lindberg D.R."/>
            <person name="Seaver E.C."/>
            <person name="Weisblat D.A."/>
            <person name="Putnam N.H."/>
            <person name="Rokhsar D.S."/>
        </authorList>
    </citation>
    <scope>NUCLEOTIDE SEQUENCE</scope>
</reference>
<evidence type="ECO:0000256" key="1">
    <source>
        <dbReference type="ARBA" id="ARBA00007806"/>
    </source>
</evidence>
<feature type="domain" description="Glycoside hydrolase family 31 TIM barrel" evidence="5">
    <location>
        <begin position="235"/>
        <end position="586"/>
    </location>
</feature>
<dbReference type="InterPro" id="IPR000322">
    <property type="entry name" value="Glyco_hydro_31_TIM"/>
</dbReference>
<dbReference type="PROSITE" id="PS00707">
    <property type="entry name" value="GLYCOSYL_HYDROL_F31_2"/>
    <property type="match status" value="1"/>
</dbReference>
<evidence type="ECO:0000259" key="5">
    <source>
        <dbReference type="Pfam" id="PF01055"/>
    </source>
</evidence>
<dbReference type="Gene3D" id="2.60.40.1760">
    <property type="entry name" value="glycosyl hydrolase (family 31)"/>
    <property type="match status" value="1"/>
</dbReference>
<dbReference type="AlphaFoldDB" id="T1EGN4"/>
<dbReference type="PANTHER" id="PTHR22762">
    <property type="entry name" value="ALPHA-GLUCOSIDASE"/>
    <property type="match status" value="1"/>
</dbReference>
<dbReference type="eggNOG" id="KOG1065">
    <property type="taxonomic scope" value="Eukaryota"/>
</dbReference>
<evidence type="ECO:0000256" key="4">
    <source>
        <dbReference type="RuleBase" id="RU361185"/>
    </source>
</evidence>
<dbReference type="Proteomes" id="UP000015101">
    <property type="component" value="Unassembled WGS sequence"/>
</dbReference>
<dbReference type="EnsemblMetazoa" id="HelroT119637">
    <property type="protein sequence ID" value="HelroP119637"/>
    <property type="gene ID" value="HelroG119637"/>
</dbReference>
<protein>
    <recommendedName>
        <fullName evidence="10">Glycoside hydrolase family 31 N-terminal domain-containing protein</fullName>
    </recommendedName>
</protein>
<keyword evidence="9" id="KW-1185">Reference proteome</keyword>
<dbReference type="InterPro" id="IPR030459">
    <property type="entry name" value="Glyco_hydro_31_CS"/>
</dbReference>
<gene>
    <name evidence="8" type="primary">20195734</name>
    <name evidence="7" type="ORF">HELRODRAFT_119637</name>
</gene>
<dbReference type="InterPro" id="IPR013780">
    <property type="entry name" value="Glyco_hydro_b"/>
</dbReference>
<dbReference type="RefSeq" id="XP_009012185.1">
    <property type="nucleotide sequence ID" value="XM_009013937.1"/>
</dbReference>
<evidence type="ECO:0008006" key="10">
    <source>
        <dbReference type="Google" id="ProtNLM"/>
    </source>
</evidence>
<evidence type="ECO:0000256" key="2">
    <source>
        <dbReference type="ARBA" id="ARBA00022801"/>
    </source>
</evidence>
<dbReference type="OMA" id="PYVINHD"/>
<evidence type="ECO:0000313" key="9">
    <source>
        <dbReference type="Proteomes" id="UP000015101"/>
    </source>
</evidence>
<dbReference type="EMBL" id="KB095927">
    <property type="protein sequence ID" value="ESO09715.1"/>
    <property type="molecule type" value="Genomic_DNA"/>
</dbReference>